<dbReference type="Gene3D" id="2.30.30.280">
    <property type="entry name" value="Adenine nucleotide alpha hydrolases-like domains"/>
    <property type="match status" value="1"/>
</dbReference>
<keyword evidence="3 9" id="KW-0819">tRNA processing</keyword>
<feature type="site" description="Interaction with tRNA" evidence="9">
    <location>
        <position position="339"/>
    </location>
</feature>
<comment type="similarity">
    <text evidence="9">Belongs to the MnmA/TRMU family.</text>
</comment>
<dbReference type="InterPro" id="IPR046884">
    <property type="entry name" value="MnmA-like_central"/>
</dbReference>
<evidence type="ECO:0000256" key="1">
    <source>
        <dbReference type="ARBA" id="ARBA00022555"/>
    </source>
</evidence>
<comment type="catalytic activity">
    <reaction evidence="8 9">
        <text>S-sulfanyl-L-cysteinyl-[protein] + uridine(34) in tRNA + AH2 + ATP = 2-thiouridine(34) in tRNA + L-cysteinyl-[protein] + A + AMP + diphosphate + H(+)</text>
        <dbReference type="Rhea" id="RHEA:47032"/>
        <dbReference type="Rhea" id="RHEA-COMP:10131"/>
        <dbReference type="Rhea" id="RHEA-COMP:11726"/>
        <dbReference type="Rhea" id="RHEA-COMP:11727"/>
        <dbReference type="Rhea" id="RHEA-COMP:11728"/>
        <dbReference type="ChEBI" id="CHEBI:13193"/>
        <dbReference type="ChEBI" id="CHEBI:15378"/>
        <dbReference type="ChEBI" id="CHEBI:17499"/>
        <dbReference type="ChEBI" id="CHEBI:29950"/>
        <dbReference type="ChEBI" id="CHEBI:30616"/>
        <dbReference type="ChEBI" id="CHEBI:33019"/>
        <dbReference type="ChEBI" id="CHEBI:61963"/>
        <dbReference type="ChEBI" id="CHEBI:65315"/>
        <dbReference type="ChEBI" id="CHEBI:87170"/>
        <dbReference type="ChEBI" id="CHEBI:456215"/>
        <dbReference type="EC" id="2.8.1.13"/>
    </reaction>
</comment>
<sequence length="360" mass="40252">MSVEDANRKVILGLSGGVDSTAAALILKERGYDVTGLYFNIHENDKSGEKKAVKVAEELGIDLIIKDVSQRFNEIVVSDFIREYSKGRTPNPCTLCNPEIKFKTLIDEADRLGAEFIATGHYADTTFSSIQNCHVIRVSANRKKDQSYMLYRLPANVIERLILPLSDYDDKEHIRKIAREKSMSNSEDKDSQEICFLNEGEDYTSFLKKHGVKSVEGNFIDKDSNVLGRHKGIINYTIGQRKGLGIALGKPAFVTDIDAENNTVTLGENVDLFNRQVICDNVFFTSTSSSRIPEFIMGKRLYGKIRYAAKPAECSVEEYKEGMIKVLFDEPQRAATGGQSLVLYMDDEVCGGGLITIERK</sequence>
<dbReference type="PANTHER" id="PTHR11933">
    <property type="entry name" value="TRNA 5-METHYLAMINOMETHYL-2-THIOURIDYLATE -METHYLTRANSFERASE"/>
    <property type="match status" value="1"/>
</dbReference>
<proteinExistence type="inferred from homology"/>
<dbReference type="Pfam" id="PF03054">
    <property type="entry name" value="tRNA_Me_trans"/>
    <property type="match status" value="1"/>
</dbReference>
<keyword evidence="4 9" id="KW-0547">Nucleotide-binding</keyword>
<evidence type="ECO:0000256" key="5">
    <source>
        <dbReference type="ARBA" id="ARBA00022840"/>
    </source>
</evidence>
<keyword evidence="9" id="KW-0963">Cytoplasm</keyword>
<dbReference type="GO" id="GO:0103016">
    <property type="term" value="F:tRNA-uridine 2-sulfurtransferase activity"/>
    <property type="evidence" value="ECO:0007669"/>
    <property type="project" value="UniProtKB-EC"/>
</dbReference>
<keyword evidence="1 9" id="KW-0820">tRNA-binding</keyword>
<keyword evidence="7" id="KW-1015">Disulfide bond</keyword>
<feature type="active site" description="Cysteine persulfide intermediate" evidence="9">
    <location>
        <position position="195"/>
    </location>
</feature>
<comment type="caution">
    <text evidence="12">The sequence shown here is derived from an EMBL/GenBank/DDBJ whole genome shotgun (WGS) entry which is preliminary data.</text>
</comment>
<dbReference type="NCBIfam" id="TIGR00420">
    <property type="entry name" value="trmU"/>
    <property type="match status" value="1"/>
</dbReference>
<evidence type="ECO:0000256" key="9">
    <source>
        <dbReference type="HAMAP-Rule" id="MF_00144"/>
    </source>
</evidence>
<feature type="site" description="Interaction with tRNA" evidence="9">
    <location>
        <position position="121"/>
    </location>
</feature>
<dbReference type="Pfam" id="PF20259">
    <property type="entry name" value="tRNA_Me_trans_M"/>
    <property type="match status" value="1"/>
</dbReference>
<dbReference type="InterPro" id="IPR046885">
    <property type="entry name" value="MnmA-like_C"/>
</dbReference>
<feature type="region of interest" description="Interaction with tRNA" evidence="9">
    <location>
        <begin position="144"/>
        <end position="146"/>
    </location>
</feature>
<dbReference type="RefSeq" id="WP_226384649.1">
    <property type="nucleotide sequence ID" value="NZ_JADCKA010000002.1"/>
</dbReference>
<feature type="domain" description="tRNA-specific 2-thiouridylase MnmA-like central" evidence="11">
    <location>
        <begin position="205"/>
        <end position="267"/>
    </location>
</feature>
<reference evidence="12 13" key="1">
    <citation type="submission" date="2020-10" db="EMBL/GenBank/DDBJ databases">
        <title>ChiBAC.</title>
        <authorList>
            <person name="Zenner C."/>
            <person name="Hitch T.C.A."/>
            <person name="Clavel T."/>
        </authorList>
    </citation>
    <scope>NUCLEOTIDE SEQUENCE [LARGE SCALE GENOMIC DNA]</scope>
    <source>
        <strain evidence="12 13">DSM 108706</strain>
    </source>
</reference>
<evidence type="ECO:0000259" key="11">
    <source>
        <dbReference type="Pfam" id="PF20259"/>
    </source>
</evidence>
<evidence type="ECO:0000313" key="12">
    <source>
        <dbReference type="EMBL" id="MBE5034979.1"/>
    </source>
</evidence>
<evidence type="ECO:0000256" key="2">
    <source>
        <dbReference type="ARBA" id="ARBA00022679"/>
    </source>
</evidence>
<feature type="domain" description="tRNA-specific 2-thiouridylase MnmA-like C-terminal" evidence="10">
    <location>
        <begin position="304"/>
        <end position="355"/>
    </location>
</feature>
<gene>
    <name evidence="9 12" type="primary">mnmA</name>
    <name evidence="12" type="ORF">INF20_01640</name>
</gene>
<protein>
    <recommendedName>
        <fullName evidence="9">tRNA-specific 2-thiouridylase MnmA</fullName>
        <ecNumber evidence="9">2.8.1.13</ecNumber>
    </recommendedName>
</protein>
<evidence type="ECO:0000259" key="10">
    <source>
        <dbReference type="Pfam" id="PF20258"/>
    </source>
</evidence>
<dbReference type="SUPFAM" id="SSF52402">
    <property type="entry name" value="Adenine nucleotide alpha hydrolases-like"/>
    <property type="match status" value="1"/>
</dbReference>
<dbReference type="EC" id="2.8.1.13" evidence="9"/>
<dbReference type="PANTHER" id="PTHR11933:SF5">
    <property type="entry name" value="MITOCHONDRIAL TRNA-SPECIFIC 2-THIOURIDYLASE 1"/>
    <property type="match status" value="1"/>
</dbReference>
<dbReference type="HAMAP" id="MF_00144">
    <property type="entry name" value="tRNA_thiouridyl_MnmA"/>
    <property type="match status" value="1"/>
</dbReference>
<evidence type="ECO:0000313" key="13">
    <source>
        <dbReference type="Proteomes" id="UP001516588"/>
    </source>
</evidence>
<comment type="caution">
    <text evidence="9">Lacks conserved residue(s) required for the propagation of feature annotation.</text>
</comment>
<dbReference type="NCBIfam" id="NF001138">
    <property type="entry name" value="PRK00143.1"/>
    <property type="match status" value="1"/>
</dbReference>
<comment type="function">
    <text evidence="9">Catalyzes the 2-thiolation of uridine at the wobble position (U34) of tRNA, leading to the formation of s(2)U34.</text>
</comment>
<feature type="active site" description="Nucleophile" evidence="9">
    <location>
        <position position="96"/>
    </location>
</feature>
<evidence type="ECO:0000256" key="7">
    <source>
        <dbReference type="ARBA" id="ARBA00023157"/>
    </source>
</evidence>
<keyword evidence="6 9" id="KW-0694">RNA-binding</keyword>
<keyword evidence="2 9" id="KW-0808">Transferase</keyword>
<dbReference type="InterPro" id="IPR004506">
    <property type="entry name" value="MnmA-like"/>
</dbReference>
<dbReference type="InterPro" id="IPR023382">
    <property type="entry name" value="MnmA-like_central_sf"/>
</dbReference>
<dbReference type="InterPro" id="IPR014729">
    <property type="entry name" value="Rossmann-like_a/b/a_fold"/>
</dbReference>
<feature type="binding site" evidence="9">
    <location>
        <position position="39"/>
    </location>
    <ligand>
        <name>ATP</name>
        <dbReference type="ChEBI" id="CHEBI:30616"/>
    </ligand>
</feature>
<keyword evidence="13" id="KW-1185">Reference proteome</keyword>
<evidence type="ECO:0000256" key="6">
    <source>
        <dbReference type="ARBA" id="ARBA00022884"/>
    </source>
</evidence>
<evidence type="ECO:0000256" key="4">
    <source>
        <dbReference type="ARBA" id="ARBA00022741"/>
    </source>
</evidence>
<keyword evidence="5 9" id="KW-0067">ATP-binding</keyword>
<feature type="region of interest" description="Interaction with tRNA" evidence="9">
    <location>
        <begin position="306"/>
        <end position="307"/>
    </location>
</feature>
<evidence type="ECO:0000256" key="8">
    <source>
        <dbReference type="ARBA" id="ARBA00051542"/>
    </source>
</evidence>
<evidence type="ECO:0000256" key="3">
    <source>
        <dbReference type="ARBA" id="ARBA00022694"/>
    </source>
</evidence>
<accession>A0ABR9QVS4</accession>
<name>A0ABR9QVS4_9FIRM</name>
<feature type="binding site" evidence="9">
    <location>
        <begin position="13"/>
        <end position="20"/>
    </location>
    <ligand>
        <name>ATP</name>
        <dbReference type="ChEBI" id="CHEBI:30616"/>
    </ligand>
</feature>
<dbReference type="Pfam" id="PF20258">
    <property type="entry name" value="tRNA_Me_trans_C"/>
    <property type="match status" value="1"/>
</dbReference>
<dbReference type="CDD" id="cd01998">
    <property type="entry name" value="MnmA_TRMU-like"/>
    <property type="match status" value="1"/>
</dbReference>
<dbReference type="Gene3D" id="2.40.30.10">
    <property type="entry name" value="Translation factors"/>
    <property type="match status" value="1"/>
</dbReference>
<dbReference type="Gene3D" id="3.40.50.620">
    <property type="entry name" value="HUPs"/>
    <property type="match status" value="1"/>
</dbReference>
<organism evidence="12 13">
    <name type="scientific">Gallibacter intestinalis</name>
    <dbReference type="NCBI Taxonomy" id="2779356"/>
    <lineage>
        <taxon>Bacteria</taxon>
        <taxon>Bacillati</taxon>
        <taxon>Bacillota</taxon>
        <taxon>Clostridia</taxon>
        <taxon>Eubacteriales</taxon>
        <taxon>Eubacteriaceae</taxon>
        <taxon>Gallibacter</taxon>
    </lineage>
</organism>
<comment type="subcellular location">
    <subcellularLocation>
        <location evidence="9">Cytoplasm</location>
    </subcellularLocation>
</comment>
<feature type="binding site" evidence="9">
    <location>
        <position position="120"/>
    </location>
    <ligand>
        <name>ATP</name>
        <dbReference type="ChEBI" id="CHEBI:30616"/>
    </ligand>
</feature>
<dbReference type="Proteomes" id="UP001516588">
    <property type="component" value="Unassembled WGS sequence"/>
</dbReference>
<dbReference type="EMBL" id="JADCKA010000002">
    <property type="protein sequence ID" value="MBE5034979.1"/>
    <property type="molecule type" value="Genomic_DNA"/>
</dbReference>